<reference evidence="2" key="2">
    <citation type="journal article" date="2021" name="PeerJ">
        <title>Extensive microbial diversity within the chicken gut microbiome revealed by metagenomics and culture.</title>
        <authorList>
            <person name="Gilroy R."/>
            <person name="Ravi A."/>
            <person name="Getino M."/>
            <person name="Pursley I."/>
            <person name="Horton D.L."/>
            <person name="Alikhan N.F."/>
            <person name="Baker D."/>
            <person name="Gharbi K."/>
            <person name="Hall N."/>
            <person name="Watson M."/>
            <person name="Adriaenssens E.M."/>
            <person name="Foster-Nyarko E."/>
            <person name="Jarju S."/>
            <person name="Secka A."/>
            <person name="Antonio M."/>
            <person name="Oren A."/>
            <person name="Chaudhuri R.R."/>
            <person name="La Ragione R."/>
            <person name="Hildebrand F."/>
            <person name="Pallen M.J."/>
        </authorList>
    </citation>
    <scope>NUCLEOTIDE SEQUENCE</scope>
    <source>
        <strain evidence="2">ChiHecec3B27-6122</strain>
    </source>
</reference>
<feature type="transmembrane region" description="Helical" evidence="1">
    <location>
        <begin position="245"/>
        <end position="264"/>
    </location>
</feature>
<sequence>MAAYGRVESIISALGILVLGCCFVLWNLSTELSVWGRCSALFSLMLFIWVCLNFVPVWLRSWRERGLHIERLDLGYDHSLTVFFGLLVFCLGMTLLVWLIRLAQGYSEGYFQSLQYWTYTDSHHYLDIARDWYLSEGEWDRLVQLVFLPGYPVAIRLVCFLVRDYLAAAFLVSAFSFAGAGVLLYRLFRLDYGSVAALRTVKYLCLLPGSFFFAAPMSEGLFLLCCAGCLYLVRRGKIGLGCLVGGYAAFTRSLGLMLFAPVFFELVQSKRGWKRFFWLALIPAGFGVYCYINYLVAGDPFKYMEYQSVHWGQNLGFFFNTAGYQLDNAITYLSEGRSSVWGLWIPNLVWSFFSLIVMIPAAKRLRPSYSVWFICYYAVAIGATWLLSAPRYLIAMPVVSLALALDSEKHEKLTMLVLLPMSLLYLLAFTAGLQVW</sequence>
<evidence type="ECO:0000313" key="3">
    <source>
        <dbReference type="Proteomes" id="UP000886876"/>
    </source>
</evidence>
<feature type="transmembrane region" description="Helical" evidence="1">
    <location>
        <begin position="40"/>
        <end position="59"/>
    </location>
</feature>
<evidence type="ECO:0008006" key="4">
    <source>
        <dbReference type="Google" id="ProtNLM"/>
    </source>
</evidence>
<dbReference type="Proteomes" id="UP000886876">
    <property type="component" value="Unassembled WGS sequence"/>
</dbReference>
<feature type="transmembrane region" description="Helical" evidence="1">
    <location>
        <begin position="413"/>
        <end position="433"/>
    </location>
</feature>
<feature type="transmembrane region" description="Helical" evidence="1">
    <location>
        <begin position="276"/>
        <end position="296"/>
    </location>
</feature>
<feature type="transmembrane region" description="Helical" evidence="1">
    <location>
        <begin position="165"/>
        <end position="188"/>
    </location>
</feature>
<dbReference type="EMBL" id="DVJS01000067">
    <property type="protein sequence ID" value="HIS96918.1"/>
    <property type="molecule type" value="Genomic_DNA"/>
</dbReference>
<feature type="transmembrane region" description="Helical" evidence="1">
    <location>
        <begin position="341"/>
        <end position="359"/>
    </location>
</feature>
<evidence type="ECO:0000256" key="1">
    <source>
        <dbReference type="SAM" id="Phobius"/>
    </source>
</evidence>
<protein>
    <recommendedName>
        <fullName evidence="4">Glycosyltransferase RgtA/B/C/D-like domain-containing protein</fullName>
    </recommendedName>
</protein>
<evidence type="ECO:0000313" key="2">
    <source>
        <dbReference type="EMBL" id="HIS96918.1"/>
    </source>
</evidence>
<organism evidence="2 3">
    <name type="scientific">Candidatus Scatomorpha pullistercoris</name>
    <dbReference type="NCBI Taxonomy" id="2840929"/>
    <lineage>
        <taxon>Bacteria</taxon>
        <taxon>Bacillati</taxon>
        <taxon>Bacillota</taxon>
        <taxon>Clostridia</taxon>
        <taxon>Eubacteriales</taxon>
        <taxon>Candidatus Scatomorpha</taxon>
    </lineage>
</organism>
<accession>A0A9D1G420</accession>
<keyword evidence="1" id="KW-1133">Transmembrane helix</keyword>
<dbReference type="AlphaFoldDB" id="A0A9D1G420"/>
<dbReference type="PROSITE" id="PS51257">
    <property type="entry name" value="PROKAR_LIPOPROTEIN"/>
    <property type="match status" value="1"/>
</dbReference>
<feature type="transmembrane region" description="Helical" evidence="1">
    <location>
        <begin position="209"/>
        <end position="233"/>
    </location>
</feature>
<gene>
    <name evidence="2" type="ORF">IAD42_02970</name>
</gene>
<feature type="transmembrane region" description="Helical" evidence="1">
    <location>
        <begin position="371"/>
        <end position="393"/>
    </location>
</feature>
<feature type="transmembrane region" description="Helical" evidence="1">
    <location>
        <begin position="7"/>
        <end position="28"/>
    </location>
</feature>
<reference evidence="2" key="1">
    <citation type="submission" date="2020-10" db="EMBL/GenBank/DDBJ databases">
        <authorList>
            <person name="Gilroy R."/>
        </authorList>
    </citation>
    <scope>NUCLEOTIDE SEQUENCE</scope>
    <source>
        <strain evidence="2">ChiHecec3B27-6122</strain>
    </source>
</reference>
<keyword evidence="1" id="KW-0812">Transmembrane</keyword>
<keyword evidence="1" id="KW-0472">Membrane</keyword>
<feature type="transmembrane region" description="Helical" evidence="1">
    <location>
        <begin position="80"/>
        <end position="100"/>
    </location>
</feature>
<comment type="caution">
    <text evidence="2">The sequence shown here is derived from an EMBL/GenBank/DDBJ whole genome shotgun (WGS) entry which is preliminary data.</text>
</comment>
<proteinExistence type="predicted"/>
<name>A0A9D1G420_9FIRM</name>